<dbReference type="AlphaFoldDB" id="A0A8S4PTU0"/>
<feature type="compositionally biased region" description="Pro residues" evidence="1">
    <location>
        <begin position="30"/>
        <end position="55"/>
    </location>
</feature>
<feature type="region of interest" description="Disordered" evidence="1">
    <location>
        <begin position="1"/>
        <end position="59"/>
    </location>
</feature>
<dbReference type="OrthoDB" id="10023911at2759"/>
<feature type="compositionally biased region" description="Pro residues" evidence="1">
    <location>
        <begin position="1"/>
        <end position="15"/>
    </location>
</feature>
<reference evidence="2" key="1">
    <citation type="submission" date="2022-03" db="EMBL/GenBank/DDBJ databases">
        <authorList>
            <person name="Martin C."/>
        </authorList>
    </citation>
    <scope>NUCLEOTIDE SEQUENCE</scope>
</reference>
<keyword evidence="3" id="KW-1185">Reference proteome</keyword>
<gene>
    <name evidence="2" type="ORF">OFUS_LOCUS21723</name>
</gene>
<evidence type="ECO:0000313" key="2">
    <source>
        <dbReference type="EMBL" id="CAH1797440.1"/>
    </source>
</evidence>
<organism evidence="2 3">
    <name type="scientific">Owenia fusiformis</name>
    <name type="common">Polychaete worm</name>
    <dbReference type="NCBI Taxonomy" id="6347"/>
    <lineage>
        <taxon>Eukaryota</taxon>
        <taxon>Metazoa</taxon>
        <taxon>Spiralia</taxon>
        <taxon>Lophotrochozoa</taxon>
        <taxon>Annelida</taxon>
        <taxon>Polychaeta</taxon>
        <taxon>Sedentaria</taxon>
        <taxon>Canalipalpata</taxon>
        <taxon>Sabellida</taxon>
        <taxon>Oweniida</taxon>
        <taxon>Oweniidae</taxon>
        <taxon>Owenia</taxon>
    </lineage>
</organism>
<dbReference type="EMBL" id="CAIIXF020000010">
    <property type="protein sequence ID" value="CAH1797440.1"/>
    <property type="molecule type" value="Genomic_DNA"/>
</dbReference>
<dbReference type="Proteomes" id="UP000749559">
    <property type="component" value="Unassembled WGS sequence"/>
</dbReference>
<evidence type="ECO:0000256" key="1">
    <source>
        <dbReference type="SAM" id="MobiDB-lite"/>
    </source>
</evidence>
<sequence>MASGGPPPPYQPSAPPAGIYQQPPAGAYPNQPPPPGAYPAQPPPGAYPAQPPPGVYPQKHVVGENVTNVLPGGKGVVVAGASQTTVVKSSGNTHTVVHQKPKKGLFGSIASEFKSAANTVSKEADNLSKTVSKSIDANWSSKETNMFKEGNVVQLISKASGKSLQIVQSPNGQFMVDGCGMEGPSAANAVWTVEVVGSNIVKLQNNYNYLAVINGCTTLIYFPPQSGYALGTETHFRLQQISNFILLDSFKESGHHVG</sequence>
<name>A0A8S4PTU0_OWEFU</name>
<accession>A0A8S4PTU0</accession>
<feature type="non-terminal residue" evidence="2">
    <location>
        <position position="258"/>
    </location>
</feature>
<evidence type="ECO:0000313" key="3">
    <source>
        <dbReference type="Proteomes" id="UP000749559"/>
    </source>
</evidence>
<protein>
    <submittedName>
        <fullName evidence="2">Uncharacterized protein</fullName>
    </submittedName>
</protein>
<feature type="compositionally biased region" description="Low complexity" evidence="1">
    <location>
        <begin position="16"/>
        <end position="29"/>
    </location>
</feature>
<proteinExistence type="predicted"/>
<comment type="caution">
    <text evidence="2">The sequence shown here is derived from an EMBL/GenBank/DDBJ whole genome shotgun (WGS) entry which is preliminary data.</text>
</comment>